<dbReference type="PROSITE" id="PS51273">
    <property type="entry name" value="GATASE_TYPE_1"/>
    <property type="match status" value="1"/>
</dbReference>
<dbReference type="AlphaFoldDB" id="A0A1L9PU68"/>
<feature type="domain" description="Glutamine amidotransferase" evidence="1">
    <location>
        <begin position="52"/>
        <end position="203"/>
    </location>
</feature>
<sequence length="250" mass="27888">MHRPLRIAVLECDTPPEKINLKYDGYYGVFSRLLRRSAETLQHEQLNPDSGLEISRWDVVTEQAYPELESVDGIVLTGSKHNAFEDAPWILKLVEFTKRAIQDPRVKLLGVCFGHQIIARALGVQVSRSAAGWEISVCEVNLTPAGKELFGLDTLQLHQMHRDIVSKYPPDTIPLGDSPICQVQGMYLPGRFITVQGHPEFNEEIATEVVTLRGAQGIFSKEQTEDGLSRAAKPHDGDVVGMAFLRLCIE</sequence>
<reference evidence="3" key="1">
    <citation type="journal article" date="2017" name="Genome Biol.">
        <title>Comparative genomics reveals high biological diversity and specific adaptations in the industrially and medically important fungal genus Aspergillus.</title>
        <authorList>
            <person name="de Vries R.P."/>
            <person name="Riley R."/>
            <person name="Wiebenga A."/>
            <person name="Aguilar-Osorio G."/>
            <person name="Amillis S."/>
            <person name="Uchima C.A."/>
            <person name="Anderluh G."/>
            <person name="Asadollahi M."/>
            <person name="Askin M."/>
            <person name="Barry K."/>
            <person name="Battaglia E."/>
            <person name="Bayram O."/>
            <person name="Benocci T."/>
            <person name="Braus-Stromeyer S.A."/>
            <person name="Caldana C."/>
            <person name="Canovas D."/>
            <person name="Cerqueira G.C."/>
            <person name="Chen F."/>
            <person name="Chen W."/>
            <person name="Choi C."/>
            <person name="Clum A."/>
            <person name="Dos Santos R.A."/>
            <person name="Damasio A.R."/>
            <person name="Diallinas G."/>
            <person name="Emri T."/>
            <person name="Fekete E."/>
            <person name="Flipphi M."/>
            <person name="Freyberg S."/>
            <person name="Gallo A."/>
            <person name="Gournas C."/>
            <person name="Habgood R."/>
            <person name="Hainaut M."/>
            <person name="Harispe M.L."/>
            <person name="Henrissat B."/>
            <person name="Hilden K.S."/>
            <person name="Hope R."/>
            <person name="Hossain A."/>
            <person name="Karabika E."/>
            <person name="Karaffa L."/>
            <person name="Karanyi Z."/>
            <person name="Krasevec N."/>
            <person name="Kuo A."/>
            <person name="Kusch H."/>
            <person name="LaButti K."/>
            <person name="Lagendijk E.L."/>
            <person name="Lapidus A."/>
            <person name="Levasseur A."/>
            <person name="Lindquist E."/>
            <person name="Lipzen A."/>
            <person name="Logrieco A.F."/>
            <person name="MacCabe A."/>
            <person name="Maekelae M.R."/>
            <person name="Malavazi I."/>
            <person name="Melin P."/>
            <person name="Meyer V."/>
            <person name="Mielnichuk N."/>
            <person name="Miskei M."/>
            <person name="Molnar A.P."/>
            <person name="Mule G."/>
            <person name="Ngan C.Y."/>
            <person name="Orejas M."/>
            <person name="Orosz E."/>
            <person name="Ouedraogo J.P."/>
            <person name="Overkamp K.M."/>
            <person name="Park H.-S."/>
            <person name="Perrone G."/>
            <person name="Piumi F."/>
            <person name="Punt P.J."/>
            <person name="Ram A.F."/>
            <person name="Ramon A."/>
            <person name="Rauscher S."/>
            <person name="Record E."/>
            <person name="Riano-Pachon D.M."/>
            <person name="Robert V."/>
            <person name="Roehrig J."/>
            <person name="Ruller R."/>
            <person name="Salamov A."/>
            <person name="Salih N.S."/>
            <person name="Samson R.A."/>
            <person name="Sandor E."/>
            <person name="Sanguinetti M."/>
            <person name="Schuetze T."/>
            <person name="Sepcic K."/>
            <person name="Shelest E."/>
            <person name="Sherlock G."/>
            <person name="Sophianopoulou V."/>
            <person name="Squina F.M."/>
            <person name="Sun H."/>
            <person name="Susca A."/>
            <person name="Todd R.B."/>
            <person name="Tsang A."/>
            <person name="Unkles S.E."/>
            <person name="van de Wiele N."/>
            <person name="van Rossen-Uffink D."/>
            <person name="Oliveira J.V."/>
            <person name="Vesth T.C."/>
            <person name="Visser J."/>
            <person name="Yu J.-H."/>
            <person name="Zhou M."/>
            <person name="Andersen M.R."/>
            <person name="Archer D.B."/>
            <person name="Baker S.E."/>
            <person name="Benoit I."/>
            <person name="Brakhage A.A."/>
            <person name="Braus G.H."/>
            <person name="Fischer R."/>
            <person name="Frisvad J.C."/>
            <person name="Goldman G.H."/>
            <person name="Houbraken J."/>
            <person name="Oakley B."/>
            <person name="Pocsi I."/>
            <person name="Scazzocchio C."/>
            <person name="Seiboth B."/>
            <person name="vanKuyk P.A."/>
            <person name="Wortman J."/>
            <person name="Dyer P.S."/>
            <person name="Grigoriev I.V."/>
        </authorList>
    </citation>
    <scope>NUCLEOTIDE SEQUENCE [LARGE SCALE GENOMIC DNA]</scope>
    <source>
        <strain evidence="3">CBS 583.65</strain>
    </source>
</reference>
<dbReference type="Proteomes" id="UP000184073">
    <property type="component" value="Unassembled WGS sequence"/>
</dbReference>
<evidence type="ECO:0000259" key="1">
    <source>
        <dbReference type="Pfam" id="PF00117"/>
    </source>
</evidence>
<dbReference type="InterPro" id="IPR017926">
    <property type="entry name" value="GATASE"/>
</dbReference>
<dbReference type="RefSeq" id="XP_040670823.1">
    <property type="nucleotide sequence ID" value="XM_040817323.1"/>
</dbReference>
<keyword evidence="3" id="KW-1185">Reference proteome</keyword>
<dbReference type="PANTHER" id="PTHR42695:SF5">
    <property type="entry name" value="GLUTAMINE AMIDOTRANSFERASE YLR126C-RELATED"/>
    <property type="match status" value="1"/>
</dbReference>
<organism evidence="2 3">
    <name type="scientific">Aspergillus versicolor CBS 583.65</name>
    <dbReference type="NCBI Taxonomy" id="1036611"/>
    <lineage>
        <taxon>Eukaryota</taxon>
        <taxon>Fungi</taxon>
        <taxon>Dikarya</taxon>
        <taxon>Ascomycota</taxon>
        <taxon>Pezizomycotina</taxon>
        <taxon>Eurotiomycetes</taxon>
        <taxon>Eurotiomycetidae</taxon>
        <taxon>Eurotiales</taxon>
        <taxon>Aspergillaceae</taxon>
        <taxon>Aspergillus</taxon>
        <taxon>Aspergillus subgen. Nidulantes</taxon>
    </lineage>
</organism>
<dbReference type="CDD" id="cd01741">
    <property type="entry name" value="GATase1_1"/>
    <property type="match status" value="1"/>
</dbReference>
<dbReference type="InterPro" id="IPR029062">
    <property type="entry name" value="Class_I_gatase-like"/>
</dbReference>
<dbReference type="Gene3D" id="3.40.50.880">
    <property type="match status" value="1"/>
</dbReference>
<evidence type="ECO:0000313" key="2">
    <source>
        <dbReference type="EMBL" id="OJJ05061.1"/>
    </source>
</evidence>
<gene>
    <name evidence="2" type="ORF">ASPVEDRAFT_831408</name>
</gene>
<accession>A0A1L9PU68</accession>
<proteinExistence type="predicted"/>
<evidence type="ECO:0000313" key="3">
    <source>
        <dbReference type="Proteomes" id="UP000184073"/>
    </source>
</evidence>
<dbReference type="STRING" id="1036611.A0A1L9PU68"/>
<dbReference type="SUPFAM" id="SSF52317">
    <property type="entry name" value="Class I glutamine amidotransferase-like"/>
    <property type="match status" value="1"/>
</dbReference>
<dbReference type="InterPro" id="IPR044992">
    <property type="entry name" value="ChyE-like"/>
</dbReference>
<dbReference type="PANTHER" id="PTHR42695">
    <property type="entry name" value="GLUTAMINE AMIDOTRANSFERASE YLR126C-RELATED"/>
    <property type="match status" value="1"/>
</dbReference>
<dbReference type="OrthoDB" id="92161at2759"/>
<dbReference type="Pfam" id="PF00117">
    <property type="entry name" value="GATase"/>
    <property type="match status" value="1"/>
</dbReference>
<name>A0A1L9PU68_ASPVE</name>
<dbReference type="VEuPathDB" id="FungiDB:ASPVEDRAFT_831408"/>
<dbReference type="EMBL" id="KV878132">
    <property type="protein sequence ID" value="OJJ05061.1"/>
    <property type="molecule type" value="Genomic_DNA"/>
</dbReference>
<protein>
    <recommendedName>
        <fullName evidence="1">Glutamine amidotransferase domain-containing protein</fullName>
    </recommendedName>
</protein>
<dbReference type="GO" id="GO:0005829">
    <property type="term" value="C:cytosol"/>
    <property type="evidence" value="ECO:0007669"/>
    <property type="project" value="TreeGrafter"/>
</dbReference>
<dbReference type="GO" id="GO:0005634">
    <property type="term" value="C:nucleus"/>
    <property type="evidence" value="ECO:0007669"/>
    <property type="project" value="TreeGrafter"/>
</dbReference>
<dbReference type="GeneID" id="63732834"/>